<comment type="cofactor">
    <cofactor evidence="1">
        <name>Zn(2+)</name>
        <dbReference type="ChEBI" id="CHEBI:29105"/>
    </cofactor>
</comment>
<feature type="region of interest" description="Disordered" evidence="5">
    <location>
        <begin position="115"/>
        <end position="136"/>
    </location>
</feature>
<evidence type="ECO:0008006" key="8">
    <source>
        <dbReference type="Google" id="ProtNLM"/>
    </source>
</evidence>
<keyword evidence="4" id="KW-0862">Zinc</keyword>
<evidence type="ECO:0000256" key="1">
    <source>
        <dbReference type="ARBA" id="ARBA00001947"/>
    </source>
</evidence>
<reference evidence="6 7" key="1">
    <citation type="submission" date="2022-06" db="EMBL/GenBank/DDBJ databases">
        <title>Actinoplanes abujensis sp. nov., isolated from Nigerian arid soil.</title>
        <authorList>
            <person name="Ding P."/>
        </authorList>
    </citation>
    <scope>NUCLEOTIDE SEQUENCE [LARGE SCALE GENOMIC DNA]</scope>
    <source>
        <strain evidence="7">TRM88002</strain>
    </source>
</reference>
<evidence type="ECO:0000256" key="3">
    <source>
        <dbReference type="ARBA" id="ARBA00022723"/>
    </source>
</evidence>
<evidence type="ECO:0000313" key="7">
    <source>
        <dbReference type="Proteomes" id="UP001523216"/>
    </source>
</evidence>
<dbReference type="EMBL" id="JAMQOL010000003">
    <property type="protein sequence ID" value="MCM4076580.1"/>
    <property type="molecule type" value="Genomic_DNA"/>
</dbReference>
<gene>
    <name evidence="6" type="ORF">LXN57_03255</name>
</gene>
<evidence type="ECO:0000256" key="5">
    <source>
        <dbReference type="SAM" id="MobiDB-lite"/>
    </source>
</evidence>
<evidence type="ECO:0000256" key="2">
    <source>
        <dbReference type="ARBA" id="ARBA00008072"/>
    </source>
</evidence>
<protein>
    <recommendedName>
        <fullName evidence="8">Alcohol dehydrogenase N-terminal domain-containing protein</fullName>
    </recommendedName>
</protein>
<accession>A0ABT0XSJ2</accession>
<name>A0ABT0XSJ2_9ACTN</name>
<keyword evidence="3" id="KW-0479">Metal-binding</keyword>
<proteinExistence type="inferred from homology"/>
<dbReference type="InterPro" id="IPR011032">
    <property type="entry name" value="GroES-like_sf"/>
</dbReference>
<dbReference type="PANTHER" id="PTHR42813:SF4">
    <property type="entry name" value="NADP-DEPENDENT ISOPROPANOL DEHYDROGENASE"/>
    <property type="match status" value="1"/>
</dbReference>
<evidence type="ECO:0000256" key="4">
    <source>
        <dbReference type="ARBA" id="ARBA00022833"/>
    </source>
</evidence>
<keyword evidence="7" id="KW-1185">Reference proteome</keyword>
<sequence>MLVPAITTCGRCGYRQRGLPSHCETVRGIGWIFGHVIDGTRAELVRAPYADTSLHAVPAGVTDEQAVFLADALPTGYEVGVLAGEVRPGHTAAVVGAGAAGLAAILTTGLWAPTPSRSTRWTRPTTSSPTLPPARP</sequence>
<organism evidence="6 7">
    <name type="scientific">Paractinoplanes hotanensis</name>
    <dbReference type="NCBI Taxonomy" id="2906497"/>
    <lineage>
        <taxon>Bacteria</taxon>
        <taxon>Bacillati</taxon>
        <taxon>Actinomycetota</taxon>
        <taxon>Actinomycetes</taxon>
        <taxon>Micromonosporales</taxon>
        <taxon>Micromonosporaceae</taxon>
        <taxon>Paractinoplanes</taxon>
    </lineage>
</organism>
<dbReference type="PANTHER" id="PTHR42813">
    <property type="entry name" value="ZINC-TYPE ALCOHOL DEHYDROGENASE-LIKE"/>
    <property type="match status" value="1"/>
</dbReference>
<feature type="compositionally biased region" description="Low complexity" evidence="5">
    <location>
        <begin position="115"/>
        <end position="129"/>
    </location>
</feature>
<dbReference type="Gene3D" id="3.90.180.10">
    <property type="entry name" value="Medium-chain alcohol dehydrogenases, catalytic domain"/>
    <property type="match status" value="1"/>
</dbReference>
<comment type="similarity">
    <text evidence="2">Belongs to the zinc-containing alcohol dehydrogenase family.</text>
</comment>
<dbReference type="SUPFAM" id="SSF50129">
    <property type="entry name" value="GroES-like"/>
    <property type="match status" value="1"/>
</dbReference>
<comment type="caution">
    <text evidence="6">The sequence shown here is derived from an EMBL/GenBank/DDBJ whole genome shotgun (WGS) entry which is preliminary data.</text>
</comment>
<dbReference type="Proteomes" id="UP001523216">
    <property type="component" value="Unassembled WGS sequence"/>
</dbReference>
<evidence type="ECO:0000313" key="6">
    <source>
        <dbReference type="EMBL" id="MCM4076580.1"/>
    </source>
</evidence>